<gene>
    <name evidence="2" type="ORF">SAMN02745121_08356</name>
</gene>
<dbReference type="EMBL" id="FOMX01000052">
    <property type="protein sequence ID" value="SFF35669.1"/>
    <property type="molecule type" value="Genomic_DNA"/>
</dbReference>
<dbReference type="RefSeq" id="WP_096331370.1">
    <property type="nucleotide sequence ID" value="NZ_FOMX01000052.1"/>
</dbReference>
<evidence type="ECO:0000313" key="2">
    <source>
        <dbReference type="EMBL" id="SFF35669.1"/>
    </source>
</evidence>
<feature type="signal peptide" evidence="1">
    <location>
        <begin position="1"/>
        <end position="25"/>
    </location>
</feature>
<dbReference type="AlphaFoldDB" id="A0A1I2HZY9"/>
<protein>
    <recommendedName>
        <fullName evidence="4">Outer membrane protein beta-barrel domain-containing protein</fullName>
    </recommendedName>
</protein>
<sequence>MKPSRRLLSLPVLLGAVIQANIAEAASVGPRGKVRVGVETEVFSWTRATPYRLPLSMTGSPPSRSHELGFGPGRPVSIDGRPAGGGSLLALGVGYGSHKHLLLGARFGMNLTHSFERNDDPSDDLNDDETTRFLGTLTPYLEILPISEGRVLPYILVRAGLTGATATSRYGDTWTRIGALLPLAGAGVGAHAFITPAISIDFGATFDYRWVYGVGRSGGPGNPGSSSGWSRTGQSFTLAAVLGLSAWF</sequence>
<organism evidence="2 3">
    <name type="scientific">Nannocystis exedens</name>
    <dbReference type="NCBI Taxonomy" id="54"/>
    <lineage>
        <taxon>Bacteria</taxon>
        <taxon>Pseudomonadati</taxon>
        <taxon>Myxococcota</taxon>
        <taxon>Polyangia</taxon>
        <taxon>Nannocystales</taxon>
        <taxon>Nannocystaceae</taxon>
        <taxon>Nannocystis</taxon>
    </lineage>
</organism>
<dbReference type="InterPro" id="IPR011250">
    <property type="entry name" value="OMP/PagP_B-barrel"/>
</dbReference>
<evidence type="ECO:0008006" key="4">
    <source>
        <dbReference type="Google" id="ProtNLM"/>
    </source>
</evidence>
<dbReference type="SUPFAM" id="SSF56925">
    <property type="entry name" value="OMPA-like"/>
    <property type="match status" value="1"/>
</dbReference>
<reference evidence="3" key="1">
    <citation type="submission" date="2016-10" db="EMBL/GenBank/DDBJ databases">
        <authorList>
            <person name="Varghese N."/>
            <person name="Submissions S."/>
        </authorList>
    </citation>
    <scope>NUCLEOTIDE SEQUENCE [LARGE SCALE GENOMIC DNA]</scope>
    <source>
        <strain evidence="3">ATCC 25963</strain>
    </source>
</reference>
<evidence type="ECO:0000313" key="3">
    <source>
        <dbReference type="Proteomes" id="UP000199400"/>
    </source>
</evidence>
<name>A0A1I2HZY9_9BACT</name>
<feature type="chain" id="PRO_5011646976" description="Outer membrane protein beta-barrel domain-containing protein" evidence="1">
    <location>
        <begin position="26"/>
        <end position="248"/>
    </location>
</feature>
<accession>A0A1I2HZY9</accession>
<keyword evidence="1" id="KW-0732">Signal</keyword>
<proteinExistence type="predicted"/>
<keyword evidence="3" id="KW-1185">Reference proteome</keyword>
<evidence type="ECO:0000256" key="1">
    <source>
        <dbReference type="SAM" id="SignalP"/>
    </source>
</evidence>
<dbReference type="Proteomes" id="UP000199400">
    <property type="component" value="Unassembled WGS sequence"/>
</dbReference>